<evidence type="ECO:0000313" key="2">
    <source>
        <dbReference type="EMBL" id="GIM80495.1"/>
    </source>
</evidence>
<keyword evidence="3" id="KW-1185">Reference proteome</keyword>
<name>A0A919SY54_9ACTN</name>
<dbReference type="InterPro" id="IPR006626">
    <property type="entry name" value="PbH1"/>
</dbReference>
<dbReference type="InterPro" id="IPR011050">
    <property type="entry name" value="Pectin_lyase_fold/virulence"/>
</dbReference>
<gene>
    <name evidence="2" type="ORF">Aco04nite_71020</name>
</gene>
<dbReference type="Proteomes" id="UP000680865">
    <property type="component" value="Unassembled WGS sequence"/>
</dbReference>
<proteinExistence type="predicted"/>
<accession>A0A919SY54</accession>
<reference evidence="2" key="1">
    <citation type="submission" date="2021-03" db="EMBL/GenBank/DDBJ databases">
        <title>Whole genome shotgun sequence of Actinoplanes consettensis NBRC 14913.</title>
        <authorList>
            <person name="Komaki H."/>
            <person name="Tamura T."/>
        </authorList>
    </citation>
    <scope>NUCLEOTIDE SEQUENCE</scope>
    <source>
        <strain evidence="2">NBRC 14913</strain>
    </source>
</reference>
<dbReference type="AlphaFoldDB" id="A0A919SY54"/>
<feature type="signal peptide" evidence="1">
    <location>
        <begin position="1"/>
        <end position="34"/>
    </location>
</feature>
<dbReference type="InterPro" id="IPR012334">
    <property type="entry name" value="Pectin_lyas_fold"/>
</dbReference>
<dbReference type="RefSeq" id="WP_213001558.1">
    <property type="nucleotide sequence ID" value="NZ_BAAATW010000001.1"/>
</dbReference>
<keyword evidence="1" id="KW-0732">Signal</keyword>
<comment type="caution">
    <text evidence="2">The sequence shown here is derived from an EMBL/GenBank/DDBJ whole genome shotgun (WGS) entry which is preliminary data.</text>
</comment>
<evidence type="ECO:0008006" key="4">
    <source>
        <dbReference type="Google" id="ProtNLM"/>
    </source>
</evidence>
<feature type="chain" id="PRO_5037597234" description="Right handed beta helix domain-containing protein" evidence="1">
    <location>
        <begin position="35"/>
        <end position="793"/>
    </location>
</feature>
<organism evidence="2 3">
    <name type="scientific">Winogradskya consettensis</name>
    <dbReference type="NCBI Taxonomy" id="113560"/>
    <lineage>
        <taxon>Bacteria</taxon>
        <taxon>Bacillati</taxon>
        <taxon>Actinomycetota</taxon>
        <taxon>Actinomycetes</taxon>
        <taxon>Micromonosporales</taxon>
        <taxon>Micromonosporaceae</taxon>
        <taxon>Winogradskya</taxon>
    </lineage>
</organism>
<protein>
    <recommendedName>
        <fullName evidence="4">Right handed beta helix domain-containing protein</fullName>
    </recommendedName>
</protein>
<dbReference type="EMBL" id="BOQP01000043">
    <property type="protein sequence ID" value="GIM80495.1"/>
    <property type="molecule type" value="Genomic_DNA"/>
</dbReference>
<dbReference type="SMART" id="SM00710">
    <property type="entry name" value="PbH1"/>
    <property type="match status" value="4"/>
</dbReference>
<dbReference type="Gene3D" id="2.160.20.10">
    <property type="entry name" value="Single-stranded right-handed beta-helix, Pectin lyase-like"/>
    <property type="match status" value="1"/>
</dbReference>
<evidence type="ECO:0000313" key="3">
    <source>
        <dbReference type="Proteomes" id="UP000680865"/>
    </source>
</evidence>
<evidence type="ECO:0000256" key="1">
    <source>
        <dbReference type="SAM" id="SignalP"/>
    </source>
</evidence>
<dbReference type="SUPFAM" id="SSF51126">
    <property type="entry name" value="Pectin lyase-like"/>
    <property type="match status" value="1"/>
</dbReference>
<sequence length="793" mass="80449">MRLSHTVRLRVAVTAAAVALPAAFAAMAAAPAYAASAAVSSAAPAYSLTSSVSPAAMTLADCAADSTCVVAAAPKGGTADDYTSLSQAVASAASRTRSAVVAADGSVTSAPVTATVLLRAGSYRLTKGLALPVNVNLRGAGITATSLVMDPTVNWKNFSYGFLVRPADAKEAGSTNLVADLTVNGNCRTDAGSATAADLPGQPGVDCDFRSTLGASTNTGGGIKAGDNWTVRQVRFTNLEYFKLWVSQVKNVTIVDNRFDNWGGAESGDEDNIGGGRNDGVVIQNNQFDATIRGNSFDFVNSIRTTVKNNVVHTTPAVAAARGVNEYGNMYFEGLTQAQATGNTLEGAHIVLTSNANYTHVAPNKDITNPRDNLIAGNRILDSYTAGVAIGYSDYLDADGTSGTPGSLSDDSGDSADHYVRADGNNVVRDNVIERSRQSGIIVYGNPDVKTAADSITGNRVVDAGFGGSTEYNTGAGRIDTSGIALSVGTGDAIYANTIVDDQDKPTTWYGVHLGARKSSAPSGTVLTGPNGEKNTTSGIVGAAVRTATLAPEGATGLAADSNSLTWTESYAGVNTVAGYKVFRDGKQIADLPVGSSAVPANLLDDDAASLESASGVSAWTAGSTTKIARNTSSGAIGGSSLALTATSAGQINVTGRKSTVTAGTTYTSVASFQASSTGRVVRAGLTFTDANGKVTRLATSNKAAVDSASGWVTSSYSVVAPAGSVSVQAFIMVEGASAGETHFLDRLGLVTGTATEQLSLSSSSVVAGSSYSVVSYRADSGDFSGVSSVSIS</sequence>